<feature type="compositionally biased region" description="Basic and acidic residues" evidence="1">
    <location>
        <begin position="97"/>
        <end position="116"/>
    </location>
</feature>
<dbReference type="EMBL" id="BKCJ010009888">
    <property type="protein sequence ID" value="GEU89105.1"/>
    <property type="molecule type" value="Genomic_DNA"/>
</dbReference>
<evidence type="ECO:0008006" key="3">
    <source>
        <dbReference type="Google" id="ProtNLM"/>
    </source>
</evidence>
<reference evidence="2" key="1">
    <citation type="journal article" date="2019" name="Sci. Rep.">
        <title>Draft genome of Tanacetum cinerariifolium, the natural source of mosquito coil.</title>
        <authorList>
            <person name="Yamashiro T."/>
            <person name="Shiraishi A."/>
            <person name="Satake H."/>
            <person name="Nakayama K."/>
        </authorList>
    </citation>
    <scope>NUCLEOTIDE SEQUENCE</scope>
</reference>
<feature type="region of interest" description="Disordered" evidence="1">
    <location>
        <begin position="89"/>
        <end position="116"/>
    </location>
</feature>
<organism evidence="2">
    <name type="scientific">Tanacetum cinerariifolium</name>
    <name type="common">Dalmatian daisy</name>
    <name type="synonym">Chrysanthemum cinerariifolium</name>
    <dbReference type="NCBI Taxonomy" id="118510"/>
    <lineage>
        <taxon>Eukaryota</taxon>
        <taxon>Viridiplantae</taxon>
        <taxon>Streptophyta</taxon>
        <taxon>Embryophyta</taxon>
        <taxon>Tracheophyta</taxon>
        <taxon>Spermatophyta</taxon>
        <taxon>Magnoliopsida</taxon>
        <taxon>eudicotyledons</taxon>
        <taxon>Gunneridae</taxon>
        <taxon>Pentapetalae</taxon>
        <taxon>asterids</taxon>
        <taxon>campanulids</taxon>
        <taxon>Asterales</taxon>
        <taxon>Asteraceae</taxon>
        <taxon>Asteroideae</taxon>
        <taxon>Anthemideae</taxon>
        <taxon>Anthemidinae</taxon>
        <taxon>Tanacetum</taxon>
    </lineage>
</organism>
<feature type="region of interest" description="Disordered" evidence="1">
    <location>
        <begin position="179"/>
        <end position="206"/>
    </location>
</feature>
<sequence>MTTRSAGRQTAAPRGGMTGGRTGRGGGRAGEPSGRVVPHLITRENKRIERYIYGHALQIRAMVATTALPTIHSVVLKARMLTDEAIRNGSLKKSTKKRENGREFSRNENARDDNKSYRTGRVFAKITNPVRKEYTGTAPKCTNYSFHHNPKMPCRKCTNCNRLRHFAIDFRAGLGWLNRPPRPGANRQNQPMSIEGGQGRRNNGNQARGRAFMMGAEEAHQGLNIMTDIESSDLGFSYEIEIASGQLVEITKVIRHCKLEIEGHTFDINLISFRHNYTCLGLRKQYRLNLKNDMSPRAGSRDRTPMLTPGRYAQWRSRFMSEIETLANMSDANKAHFKAEKEVIHMLLTGNGDEIYSTVDSCNTAHEMWIALKGYNRVNLLTFKMSRLICSGNLRTMTIAGARETLGSQAEQVDWLEDMDEEVDEQELEAHYSFMAKIQEVLPTDLGTDAEPLEKVQYDDEYNVISNEKQHSEQPDSINNTCAVEKVDRNVIPDSLDILVEVCLMPLAIKTQNDSFKFVHELKQEMFADLEYVKSLKKEIDEFESNKADFSNIYDLLLQECVSKDVMCSYLHSLPDLTAQAELQCLYLHKMKECECLAEKLSKQTKKKDEKGPKEDPAYYPADRGNNDDDESSNDDDDDDDVEKDEEDKEEEEEHLALADPSDVSTDDLVPSS</sequence>
<feature type="region of interest" description="Disordered" evidence="1">
    <location>
        <begin position="605"/>
        <end position="673"/>
    </location>
</feature>
<name>A0A6L2NWU1_TANCI</name>
<proteinExistence type="predicted"/>
<gene>
    <name evidence="2" type="ORF">Tci_061083</name>
</gene>
<feature type="compositionally biased region" description="Acidic residues" evidence="1">
    <location>
        <begin position="628"/>
        <end position="654"/>
    </location>
</feature>
<comment type="caution">
    <text evidence="2">The sequence shown here is derived from an EMBL/GenBank/DDBJ whole genome shotgun (WGS) entry which is preliminary data.</text>
</comment>
<dbReference type="AlphaFoldDB" id="A0A6L2NWU1"/>
<feature type="compositionally biased region" description="Basic and acidic residues" evidence="1">
    <location>
        <begin position="605"/>
        <end position="617"/>
    </location>
</feature>
<feature type="region of interest" description="Disordered" evidence="1">
    <location>
        <begin position="1"/>
        <end position="35"/>
    </location>
</feature>
<feature type="compositionally biased region" description="Gly residues" evidence="1">
    <location>
        <begin position="16"/>
        <end position="29"/>
    </location>
</feature>
<evidence type="ECO:0000313" key="2">
    <source>
        <dbReference type="EMBL" id="GEU89105.1"/>
    </source>
</evidence>
<accession>A0A6L2NWU1</accession>
<evidence type="ECO:0000256" key="1">
    <source>
        <dbReference type="SAM" id="MobiDB-lite"/>
    </source>
</evidence>
<protein>
    <recommendedName>
        <fullName evidence="3">Reverse transcriptase domain-containing protein</fullName>
    </recommendedName>
</protein>